<organism evidence="1 2">
    <name type="scientific">Portunus trituberculatus</name>
    <name type="common">Swimming crab</name>
    <name type="synonym">Neptunus trituberculatus</name>
    <dbReference type="NCBI Taxonomy" id="210409"/>
    <lineage>
        <taxon>Eukaryota</taxon>
        <taxon>Metazoa</taxon>
        <taxon>Ecdysozoa</taxon>
        <taxon>Arthropoda</taxon>
        <taxon>Crustacea</taxon>
        <taxon>Multicrustacea</taxon>
        <taxon>Malacostraca</taxon>
        <taxon>Eumalacostraca</taxon>
        <taxon>Eucarida</taxon>
        <taxon>Decapoda</taxon>
        <taxon>Pleocyemata</taxon>
        <taxon>Brachyura</taxon>
        <taxon>Eubrachyura</taxon>
        <taxon>Portunoidea</taxon>
        <taxon>Portunidae</taxon>
        <taxon>Portuninae</taxon>
        <taxon>Portunus</taxon>
    </lineage>
</organism>
<gene>
    <name evidence="1" type="ORF">E2C01_047878</name>
</gene>
<sequence length="95" mass="10450">MGLKKRAGFQGPWMLSHCLATGREAVAVVAAALWSQGARRTDYSWRLDDSCGQMREREACEPEDKPAVRLLLGQPSLTILLRLGLSSAPQPDLSR</sequence>
<accession>A0A5B7G9P2</accession>
<keyword evidence="2" id="KW-1185">Reference proteome</keyword>
<evidence type="ECO:0000313" key="2">
    <source>
        <dbReference type="Proteomes" id="UP000324222"/>
    </source>
</evidence>
<evidence type="ECO:0000313" key="1">
    <source>
        <dbReference type="EMBL" id="MPC53973.1"/>
    </source>
</evidence>
<reference evidence="1 2" key="1">
    <citation type="submission" date="2019-05" db="EMBL/GenBank/DDBJ databases">
        <title>Another draft genome of Portunus trituberculatus and its Hox gene families provides insights of decapod evolution.</title>
        <authorList>
            <person name="Jeong J.-H."/>
            <person name="Song I."/>
            <person name="Kim S."/>
            <person name="Choi T."/>
            <person name="Kim D."/>
            <person name="Ryu S."/>
            <person name="Kim W."/>
        </authorList>
    </citation>
    <scope>NUCLEOTIDE SEQUENCE [LARGE SCALE GENOMIC DNA]</scope>
    <source>
        <tissue evidence="1">Muscle</tissue>
    </source>
</reference>
<proteinExistence type="predicted"/>
<name>A0A5B7G9P2_PORTR</name>
<dbReference type="Proteomes" id="UP000324222">
    <property type="component" value="Unassembled WGS sequence"/>
</dbReference>
<comment type="caution">
    <text evidence="1">The sequence shown here is derived from an EMBL/GenBank/DDBJ whole genome shotgun (WGS) entry which is preliminary data.</text>
</comment>
<protein>
    <submittedName>
        <fullName evidence="1">Uncharacterized protein</fullName>
    </submittedName>
</protein>
<dbReference type="AlphaFoldDB" id="A0A5B7G9P2"/>
<dbReference type="EMBL" id="VSRR010012023">
    <property type="protein sequence ID" value="MPC53973.1"/>
    <property type="molecule type" value="Genomic_DNA"/>
</dbReference>